<comment type="caution">
    <text evidence="1">The sequence shown here is derived from an EMBL/GenBank/DDBJ whole genome shotgun (WGS) entry which is preliminary data.</text>
</comment>
<reference evidence="1" key="1">
    <citation type="journal article" date="2014" name="Int. J. Syst. Evol. Microbiol.">
        <title>Complete genome sequence of Corynebacterium casei LMG S-19264T (=DSM 44701T), isolated from a smear-ripened cheese.</title>
        <authorList>
            <consortium name="US DOE Joint Genome Institute (JGI-PGF)"/>
            <person name="Walter F."/>
            <person name="Albersmeier A."/>
            <person name="Kalinowski J."/>
            <person name="Ruckert C."/>
        </authorList>
    </citation>
    <scope>NUCLEOTIDE SEQUENCE</scope>
    <source>
        <strain evidence="1">KCTC 12988</strain>
    </source>
</reference>
<name>A0A918WRE9_9BACT</name>
<evidence type="ECO:0000313" key="2">
    <source>
        <dbReference type="Proteomes" id="UP000644507"/>
    </source>
</evidence>
<dbReference type="PROSITE" id="PS51257">
    <property type="entry name" value="PROKAR_LIPOPROTEIN"/>
    <property type="match status" value="1"/>
</dbReference>
<accession>A0A918WRE9</accession>
<reference evidence="1" key="2">
    <citation type="submission" date="2020-09" db="EMBL/GenBank/DDBJ databases">
        <authorList>
            <person name="Sun Q."/>
            <person name="Kim S."/>
        </authorList>
    </citation>
    <scope>NUCLEOTIDE SEQUENCE</scope>
    <source>
        <strain evidence="1">KCTC 12988</strain>
    </source>
</reference>
<dbReference type="Proteomes" id="UP000644507">
    <property type="component" value="Unassembled WGS sequence"/>
</dbReference>
<keyword evidence="2" id="KW-1185">Reference proteome</keyword>
<proteinExistence type="predicted"/>
<organism evidence="1 2">
    <name type="scientific">Roseibacillus persicicus</name>
    <dbReference type="NCBI Taxonomy" id="454148"/>
    <lineage>
        <taxon>Bacteria</taxon>
        <taxon>Pseudomonadati</taxon>
        <taxon>Verrucomicrobiota</taxon>
        <taxon>Verrucomicrobiia</taxon>
        <taxon>Verrucomicrobiales</taxon>
        <taxon>Verrucomicrobiaceae</taxon>
        <taxon>Roseibacillus</taxon>
    </lineage>
</organism>
<dbReference type="AlphaFoldDB" id="A0A918WRE9"/>
<sequence>MNKALLYPLAAGLALTSCVVEPMPGRSSPLPPPSDNSLPPVPNIAPTVEWAPVNLAGGGQQINIAVNGRDYFLKQGESFEPQAKTEFAGLGVPADAVLAALYWDENAEEESGSKAYAIVEGQNVVVYTGYIAPGEMNNVDWKRFKSIPF</sequence>
<protein>
    <submittedName>
        <fullName evidence="1">Uncharacterized protein</fullName>
    </submittedName>
</protein>
<dbReference type="RefSeq" id="WP_189574407.1">
    <property type="nucleotide sequence ID" value="NZ_BMXI01000024.1"/>
</dbReference>
<gene>
    <name evidence="1" type="ORF">GCM10007100_39480</name>
</gene>
<dbReference type="EMBL" id="BMXI01000024">
    <property type="protein sequence ID" value="GHC67503.1"/>
    <property type="molecule type" value="Genomic_DNA"/>
</dbReference>
<evidence type="ECO:0000313" key="1">
    <source>
        <dbReference type="EMBL" id="GHC67503.1"/>
    </source>
</evidence>